<dbReference type="RefSeq" id="XP_058305436.1">
    <property type="nucleotide sequence ID" value="XM_058455448.1"/>
</dbReference>
<proteinExistence type="predicted"/>
<protein>
    <submittedName>
        <fullName evidence="2">Uncharacterized protein</fullName>
    </submittedName>
</protein>
<feature type="coiled-coil region" evidence="1">
    <location>
        <begin position="33"/>
        <end position="60"/>
    </location>
</feature>
<evidence type="ECO:0000256" key="1">
    <source>
        <dbReference type="SAM" id="Coils"/>
    </source>
</evidence>
<comment type="caution">
    <text evidence="2">The sequence shown here is derived from an EMBL/GenBank/DDBJ whole genome shotgun (WGS) entry which is preliminary data.</text>
</comment>
<dbReference type="OrthoDB" id="4337177at2759"/>
<reference evidence="2" key="1">
    <citation type="submission" date="2022-12" db="EMBL/GenBank/DDBJ databases">
        <authorList>
            <person name="Petersen C."/>
        </authorList>
    </citation>
    <scope>NUCLEOTIDE SEQUENCE</scope>
    <source>
        <strain evidence="2">IBT 15544</strain>
    </source>
</reference>
<organism evidence="2 3">
    <name type="scientific">Penicillium cinerascens</name>
    <dbReference type="NCBI Taxonomy" id="70096"/>
    <lineage>
        <taxon>Eukaryota</taxon>
        <taxon>Fungi</taxon>
        <taxon>Dikarya</taxon>
        <taxon>Ascomycota</taxon>
        <taxon>Pezizomycotina</taxon>
        <taxon>Eurotiomycetes</taxon>
        <taxon>Eurotiomycetidae</taxon>
        <taxon>Eurotiales</taxon>
        <taxon>Aspergillaceae</taxon>
        <taxon>Penicillium</taxon>
    </lineage>
</organism>
<dbReference type="AlphaFoldDB" id="A0A9W9MAL7"/>
<dbReference type="GeneID" id="83182749"/>
<reference evidence="2" key="2">
    <citation type="journal article" date="2023" name="IMA Fungus">
        <title>Comparative genomic study of the Penicillium genus elucidates a diverse pangenome and 15 lateral gene transfer events.</title>
        <authorList>
            <person name="Petersen C."/>
            <person name="Sorensen T."/>
            <person name="Nielsen M.R."/>
            <person name="Sondergaard T.E."/>
            <person name="Sorensen J.L."/>
            <person name="Fitzpatrick D.A."/>
            <person name="Frisvad J.C."/>
            <person name="Nielsen K.L."/>
        </authorList>
    </citation>
    <scope>NUCLEOTIDE SEQUENCE</scope>
    <source>
        <strain evidence="2">IBT 15544</strain>
    </source>
</reference>
<evidence type="ECO:0000313" key="3">
    <source>
        <dbReference type="Proteomes" id="UP001150904"/>
    </source>
</evidence>
<accession>A0A9W9MAL7</accession>
<gene>
    <name evidence="2" type="ORF">N7498_008386</name>
</gene>
<evidence type="ECO:0000313" key="2">
    <source>
        <dbReference type="EMBL" id="KAJ5194948.1"/>
    </source>
</evidence>
<keyword evidence="3" id="KW-1185">Reference proteome</keyword>
<sequence>MAFKIFGLGFLRDWKRKHPAETQRKQSPNKWQALQLESENIELRRNLQEATATIDAQERQLAEYDFLLAHSQVREIDSTVRSFRPDMNRSPMPIKVLNPRSNPTSSWIQDIWLCIDHDIKCLKDAERHWKNGNPASALQYVKSCVDDGSNSIDSLIRPCEEMRCRAFIAAVLHSFEKYEDSNQRVDAILQIIANGYMHGRMFLGTGSWDIVGIAHFIQGRNLLKLGSLSEAYLSFSRALEIPHYHDKARTFQQQVVVDIAAREATAYASSDTASLRPTNSCRGSVSSKSN</sequence>
<dbReference type="Proteomes" id="UP001150904">
    <property type="component" value="Unassembled WGS sequence"/>
</dbReference>
<name>A0A9W9MAL7_9EURO</name>
<keyword evidence="1" id="KW-0175">Coiled coil</keyword>
<dbReference type="EMBL" id="JAPQKR010000015">
    <property type="protein sequence ID" value="KAJ5194948.1"/>
    <property type="molecule type" value="Genomic_DNA"/>
</dbReference>